<dbReference type="AlphaFoldDB" id="B6FZW8"/>
<sequence length="56" mass="6362">MRYSAADFVERIKELKEDIINSIQEEGLSQFAVSSIIVSLQCAEMEIKIAKAKEEE</sequence>
<protein>
    <submittedName>
        <fullName evidence="1">Uncharacterized protein</fullName>
    </submittedName>
</protein>
<dbReference type="EMBL" id="ABWP01000059">
    <property type="protein sequence ID" value="EEA84941.1"/>
    <property type="molecule type" value="Genomic_DNA"/>
</dbReference>
<comment type="caution">
    <text evidence="1">The sequence shown here is derived from an EMBL/GenBank/DDBJ whole genome shotgun (WGS) entry which is preliminary data.</text>
</comment>
<reference evidence="1 2" key="2">
    <citation type="submission" date="2008-10" db="EMBL/GenBank/DDBJ databases">
        <title>Draft genome sequence of Clostridium hiranonis (DSM 13275).</title>
        <authorList>
            <person name="Sudarsanam P."/>
            <person name="Ley R."/>
            <person name="Guruge J."/>
            <person name="Turnbaugh P.J."/>
            <person name="Mahowald M."/>
            <person name="Liep D."/>
            <person name="Gordon J."/>
        </authorList>
    </citation>
    <scope>NUCLEOTIDE SEQUENCE [LARGE SCALE GENOMIC DNA]</scope>
    <source>
        <strain evidence="1 2">DSM 13275</strain>
    </source>
</reference>
<reference evidence="1 2" key="1">
    <citation type="submission" date="2008-09" db="EMBL/GenBank/DDBJ databases">
        <authorList>
            <person name="Fulton L."/>
            <person name="Clifton S."/>
            <person name="Fulton B."/>
            <person name="Xu J."/>
            <person name="Minx P."/>
            <person name="Pepin K.H."/>
            <person name="Johnson M."/>
            <person name="Thiruvilangam P."/>
            <person name="Bhonagiri V."/>
            <person name="Nash W.E."/>
            <person name="Mardis E.R."/>
            <person name="Wilson R.K."/>
        </authorList>
    </citation>
    <scope>NUCLEOTIDE SEQUENCE [LARGE SCALE GENOMIC DNA]</scope>
    <source>
        <strain evidence="1 2">DSM 13275</strain>
    </source>
</reference>
<dbReference type="Proteomes" id="UP000003178">
    <property type="component" value="Unassembled WGS sequence"/>
</dbReference>
<proteinExistence type="predicted"/>
<name>B6FZW8_PEPHT</name>
<dbReference type="STRING" id="500633.CLOHIR_01422"/>
<dbReference type="HOGENOM" id="CLU_3006081_0_0_9"/>
<accession>B6FZW8</accession>
<evidence type="ECO:0000313" key="2">
    <source>
        <dbReference type="Proteomes" id="UP000003178"/>
    </source>
</evidence>
<organism evidence="1 2">
    <name type="scientific">Peptacetobacter hiranonis (strain DSM 13275 / JCM 10541 / KCTC 15199 / TO-931)</name>
    <name type="common">Clostridium hiranonis</name>
    <dbReference type="NCBI Taxonomy" id="500633"/>
    <lineage>
        <taxon>Bacteria</taxon>
        <taxon>Bacillati</taxon>
        <taxon>Bacillota</taxon>
        <taxon>Clostridia</taxon>
        <taxon>Peptostreptococcales</taxon>
        <taxon>Peptostreptococcaceae</taxon>
        <taxon>Peptacetobacter</taxon>
    </lineage>
</organism>
<keyword evidence="2" id="KW-1185">Reference proteome</keyword>
<gene>
    <name evidence="1" type="ORF">CLOHIR_01422</name>
</gene>
<dbReference type="RefSeq" id="WP_006440343.1">
    <property type="nucleotide sequence ID" value="NZ_DS995356.1"/>
</dbReference>
<evidence type="ECO:0000313" key="1">
    <source>
        <dbReference type="EMBL" id="EEA84941.1"/>
    </source>
</evidence>